<dbReference type="EMBL" id="CP002047">
    <property type="protein sequence ID" value="ADI05646.1"/>
    <property type="molecule type" value="Genomic_DNA"/>
</dbReference>
<accession>D7BYT7</accession>
<dbReference type="AlphaFoldDB" id="D7BYT7"/>
<dbReference type="Proteomes" id="UP000000377">
    <property type="component" value="Chromosome"/>
</dbReference>
<dbReference type="PATRIC" id="fig|749414.3.peg.2615"/>
<organism evidence="1 2">
    <name type="scientific">Streptomyces bingchenggensis (strain BCW-1)</name>
    <dbReference type="NCBI Taxonomy" id="749414"/>
    <lineage>
        <taxon>Bacteria</taxon>
        <taxon>Bacillati</taxon>
        <taxon>Actinomycetota</taxon>
        <taxon>Actinomycetes</taxon>
        <taxon>Kitasatosporales</taxon>
        <taxon>Streptomycetaceae</taxon>
        <taxon>Streptomyces</taxon>
    </lineage>
</organism>
<sequence length="140" mass="15591">MALNPMEVEDVRKHSAKILETLLRLLLPGHGRHRAVDSADARSATRHQNAPMMHPARLPDAPARPMAGECAGCIVSFRPVSGPPDGRGTAMVRPYAVAHEQQREQRAECRLRRRRRRTLWLAVHGIDIGPRVIHGVRVVA</sequence>
<dbReference type="KEGG" id="sbh:SBI_02525"/>
<dbReference type="STRING" id="749414.SBI_02525"/>
<name>D7BYT7_STRBB</name>
<reference evidence="1 2" key="1">
    <citation type="journal article" date="2010" name="J. Bacteriol.">
        <title>Genome sequence of the milbemycin-producing bacterium Streptomyces bingchenggensis.</title>
        <authorList>
            <person name="Wang X.J."/>
            <person name="Yan Y.J."/>
            <person name="Zhang B."/>
            <person name="An J."/>
            <person name="Wang J.J."/>
            <person name="Tian J."/>
            <person name="Jiang L."/>
            <person name="Chen Y.H."/>
            <person name="Huang S.X."/>
            <person name="Yin M."/>
            <person name="Zhang J."/>
            <person name="Gao A.L."/>
            <person name="Liu C.X."/>
            <person name="Zhu Z.X."/>
            <person name="Xiang W.S."/>
        </authorList>
    </citation>
    <scope>NUCLEOTIDE SEQUENCE [LARGE SCALE GENOMIC DNA]</scope>
    <source>
        <strain evidence="1 2">BCW-1</strain>
    </source>
</reference>
<dbReference type="eggNOG" id="ENOG5031UEJ">
    <property type="taxonomic scope" value="Bacteria"/>
</dbReference>
<dbReference type="HOGENOM" id="CLU_149375_0_0_11"/>
<evidence type="ECO:0000313" key="1">
    <source>
        <dbReference type="EMBL" id="ADI05646.1"/>
    </source>
</evidence>
<keyword evidence="2" id="KW-1185">Reference proteome</keyword>
<gene>
    <name evidence="1" type="ordered locus">SBI_02525</name>
</gene>
<protein>
    <submittedName>
        <fullName evidence="1">Uncharacterized protein</fullName>
    </submittedName>
</protein>
<proteinExistence type="predicted"/>
<evidence type="ECO:0000313" key="2">
    <source>
        <dbReference type="Proteomes" id="UP000000377"/>
    </source>
</evidence>